<gene>
    <name evidence="3" type="ORF">QE152_g8615</name>
</gene>
<dbReference type="Proteomes" id="UP001458880">
    <property type="component" value="Unassembled WGS sequence"/>
</dbReference>
<reference evidence="3 4" key="1">
    <citation type="journal article" date="2024" name="BMC Genomics">
        <title>De novo assembly and annotation of Popillia japonica's genome with initial clues to its potential as an invasive pest.</title>
        <authorList>
            <person name="Cucini C."/>
            <person name="Boschi S."/>
            <person name="Funari R."/>
            <person name="Cardaioli E."/>
            <person name="Iannotti N."/>
            <person name="Marturano G."/>
            <person name="Paoli F."/>
            <person name="Bruttini M."/>
            <person name="Carapelli A."/>
            <person name="Frati F."/>
            <person name="Nardi F."/>
        </authorList>
    </citation>
    <scope>NUCLEOTIDE SEQUENCE [LARGE SCALE GENOMIC DNA]</scope>
    <source>
        <strain evidence="3">DMR45628</strain>
    </source>
</reference>
<dbReference type="Gene3D" id="3.40.50.300">
    <property type="entry name" value="P-loop containing nucleotide triphosphate hydrolases"/>
    <property type="match status" value="1"/>
</dbReference>
<comment type="similarity">
    <text evidence="1">Belongs to the dynein heavy chain family.</text>
</comment>
<evidence type="ECO:0000259" key="2">
    <source>
        <dbReference type="Pfam" id="PF12780"/>
    </source>
</evidence>
<dbReference type="InterPro" id="IPR026983">
    <property type="entry name" value="DHC"/>
</dbReference>
<dbReference type="GO" id="GO:0007018">
    <property type="term" value="P:microtubule-based movement"/>
    <property type="evidence" value="ECO:0007669"/>
    <property type="project" value="InterPro"/>
</dbReference>
<evidence type="ECO:0000313" key="4">
    <source>
        <dbReference type="Proteomes" id="UP001458880"/>
    </source>
</evidence>
<organism evidence="3 4">
    <name type="scientific">Popillia japonica</name>
    <name type="common">Japanese beetle</name>
    <dbReference type="NCBI Taxonomy" id="7064"/>
    <lineage>
        <taxon>Eukaryota</taxon>
        <taxon>Metazoa</taxon>
        <taxon>Ecdysozoa</taxon>
        <taxon>Arthropoda</taxon>
        <taxon>Hexapoda</taxon>
        <taxon>Insecta</taxon>
        <taxon>Pterygota</taxon>
        <taxon>Neoptera</taxon>
        <taxon>Endopterygota</taxon>
        <taxon>Coleoptera</taxon>
        <taxon>Polyphaga</taxon>
        <taxon>Scarabaeiformia</taxon>
        <taxon>Scarabaeidae</taxon>
        <taxon>Rutelinae</taxon>
        <taxon>Popillia</taxon>
    </lineage>
</organism>
<evidence type="ECO:0000313" key="3">
    <source>
        <dbReference type="EMBL" id="KAK9739948.1"/>
    </source>
</evidence>
<name>A0AAW1M329_POPJA</name>
<protein>
    <submittedName>
        <fullName evidence="3">P-loop containing dynein motor region D4</fullName>
    </submittedName>
</protein>
<dbReference type="InterPro" id="IPR024317">
    <property type="entry name" value="Dynein_heavy_chain_D4_dom"/>
</dbReference>
<dbReference type="GO" id="GO:0045505">
    <property type="term" value="F:dynein intermediate chain binding"/>
    <property type="evidence" value="ECO:0007669"/>
    <property type="project" value="InterPro"/>
</dbReference>
<dbReference type="Pfam" id="PF12780">
    <property type="entry name" value="AAA_8"/>
    <property type="match status" value="1"/>
</dbReference>
<dbReference type="PANTHER" id="PTHR46961:SF5">
    <property type="entry name" value="DYNEIN AXONEMAL HEAVY CHAIN 1"/>
    <property type="match status" value="1"/>
</dbReference>
<dbReference type="InterPro" id="IPR027417">
    <property type="entry name" value="P-loop_NTPase"/>
</dbReference>
<dbReference type="GO" id="GO:0030286">
    <property type="term" value="C:dynein complex"/>
    <property type="evidence" value="ECO:0007669"/>
    <property type="project" value="InterPro"/>
</dbReference>
<dbReference type="PANTHER" id="PTHR46961">
    <property type="entry name" value="DYNEIN HEAVY CHAIN 1, AXONEMAL-LIKE PROTEIN"/>
    <property type="match status" value="1"/>
</dbReference>
<feature type="domain" description="Dynein heavy chain AAA module D4" evidence="2">
    <location>
        <begin position="1"/>
        <end position="70"/>
    </location>
</feature>
<keyword evidence="4" id="KW-1185">Reference proteome</keyword>
<proteinExistence type="inferred from homology"/>
<dbReference type="EMBL" id="JASPKY010000069">
    <property type="protein sequence ID" value="KAK9739948.1"/>
    <property type="molecule type" value="Genomic_DNA"/>
</dbReference>
<evidence type="ECO:0000256" key="1">
    <source>
        <dbReference type="ARBA" id="ARBA00008887"/>
    </source>
</evidence>
<dbReference type="AlphaFoldDB" id="A0AAW1M329"/>
<comment type="caution">
    <text evidence="3">The sequence shown here is derived from an EMBL/GenBank/DDBJ whole genome shotgun (WGS) entry which is preliminary data.</text>
</comment>
<accession>A0AAW1M329</accession>
<sequence length="71" mass="7816">MGNALLLGMGGSGRQSLTRLATHMAEFHACSIELSKAYGNTEWRDDIKNMMLNAGLYNKESVFLFSDSQVS</sequence>
<dbReference type="GO" id="GO:0051959">
    <property type="term" value="F:dynein light intermediate chain binding"/>
    <property type="evidence" value="ECO:0007669"/>
    <property type="project" value="InterPro"/>
</dbReference>